<proteinExistence type="predicted"/>
<comment type="caution">
    <text evidence="1">The sequence shown here is derived from an EMBL/GenBank/DDBJ whole genome shotgun (WGS) entry which is preliminary data.</text>
</comment>
<dbReference type="EMBL" id="BFEA01000552">
    <property type="protein sequence ID" value="GBG86194.1"/>
    <property type="molecule type" value="Genomic_DNA"/>
</dbReference>
<accession>A0A388LV34</accession>
<dbReference type="AlphaFoldDB" id="A0A388LV34"/>
<keyword evidence="2" id="KW-1185">Reference proteome</keyword>
<dbReference type="STRING" id="69332.A0A388LV34"/>
<dbReference type="Proteomes" id="UP000265515">
    <property type="component" value="Unassembled WGS sequence"/>
</dbReference>
<evidence type="ECO:0000313" key="2">
    <source>
        <dbReference type="Proteomes" id="UP000265515"/>
    </source>
</evidence>
<dbReference type="Gramene" id="GBG86194">
    <property type="protein sequence ID" value="GBG86194"/>
    <property type="gene ID" value="CBR_g41098"/>
</dbReference>
<organism evidence="1 2">
    <name type="scientific">Chara braunii</name>
    <name type="common">Braun's stonewort</name>
    <dbReference type="NCBI Taxonomy" id="69332"/>
    <lineage>
        <taxon>Eukaryota</taxon>
        <taxon>Viridiplantae</taxon>
        <taxon>Streptophyta</taxon>
        <taxon>Charophyceae</taxon>
        <taxon>Charales</taxon>
        <taxon>Characeae</taxon>
        <taxon>Chara</taxon>
    </lineage>
</organism>
<sequence>MTDHRDHRSDRDFGFVAADTHFGYRHYEVDANGILVLRLEMGLEYVGNDLCDVAIFVTKLHEDVPYQHVGEGDDVVKKIDRLLLSSVALEHDGRLAGIAEWEGILDTPLIGRCYLHGELRFDM</sequence>
<reference evidence="1 2" key="1">
    <citation type="journal article" date="2018" name="Cell">
        <title>The Chara Genome: Secondary Complexity and Implications for Plant Terrestrialization.</title>
        <authorList>
            <person name="Nishiyama T."/>
            <person name="Sakayama H."/>
            <person name="Vries J.D."/>
            <person name="Buschmann H."/>
            <person name="Saint-Marcoux D."/>
            <person name="Ullrich K.K."/>
            <person name="Haas F.B."/>
            <person name="Vanderstraeten L."/>
            <person name="Becker D."/>
            <person name="Lang D."/>
            <person name="Vosolsobe S."/>
            <person name="Rombauts S."/>
            <person name="Wilhelmsson P.K.I."/>
            <person name="Janitza P."/>
            <person name="Kern R."/>
            <person name="Heyl A."/>
            <person name="Rumpler F."/>
            <person name="Villalobos L.I.A.C."/>
            <person name="Clay J.M."/>
            <person name="Skokan R."/>
            <person name="Toyoda A."/>
            <person name="Suzuki Y."/>
            <person name="Kagoshima H."/>
            <person name="Schijlen E."/>
            <person name="Tajeshwar N."/>
            <person name="Catarino B."/>
            <person name="Hetherington A.J."/>
            <person name="Saltykova A."/>
            <person name="Bonnot C."/>
            <person name="Breuninger H."/>
            <person name="Symeonidi A."/>
            <person name="Radhakrishnan G.V."/>
            <person name="Van Nieuwerburgh F."/>
            <person name="Deforce D."/>
            <person name="Chang C."/>
            <person name="Karol K.G."/>
            <person name="Hedrich R."/>
            <person name="Ulvskov P."/>
            <person name="Glockner G."/>
            <person name="Delwiche C.F."/>
            <person name="Petrasek J."/>
            <person name="Van de Peer Y."/>
            <person name="Friml J."/>
            <person name="Beilby M."/>
            <person name="Dolan L."/>
            <person name="Kohara Y."/>
            <person name="Sugano S."/>
            <person name="Fujiyama A."/>
            <person name="Delaux P.-M."/>
            <person name="Quint M."/>
            <person name="TheiBen G."/>
            <person name="Hagemann M."/>
            <person name="Harholt J."/>
            <person name="Dunand C."/>
            <person name="Zachgo S."/>
            <person name="Langdale J."/>
            <person name="Maumus F."/>
            <person name="Straeten D.V.D."/>
            <person name="Gould S.B."/>
            <person name="Rensing S.A."/>
        </authorList>
    </citation>
    <scope>NUCLEOTIDE SEQUENCE [LARGE SCALE GENOMIC DNA]</scope>
    <source>
        <strain evidence="1 2">S276</strain>
    </source>
</reference>
<evidence type="ECO:0000313" key="1">
    <source>
        <dbReference type="EMBL" id="GBG86194.1"/>
    </source>
</evidence>
<name>A0A388LV34_CHABU</name>
<gene>
    <name evidence="1" type="ORF">CBR_g41098</name>
</gene>
<protein>
    <submittedName>
        <fullName evidence="1">Uncharacterized protein</fullName>
    </submittedName>
</protein>